<proteinExistence type="predicted"/>
<evidence type="ECO:0000256" key="3">
    <source>
        <dbReference type="ARBA" id="ARBA00022692"/>
    </source>
</evidence>
<dbReference type="InterPro" id="IPR011701">
    <property type="entry name" value="MFS"/>
</dbReference>
<feature type="transmembrane region" description="Helical" evidence="6">
    <location>
        <begin position="151"/>
        <end position="169"/>
    </location>
</feature>
<dbReference type="Gene3D" id="1.20.1250.20">
    <property type="entry name" value="MFS general substrate transporter like domains"/>
    <property type="match status" value="2"/>
</dbReference>
<protein>
    <submittedName>
        <fullName evidence="8">MFS transporter</fullName>
    </submittedName>
</protein>
<evidence type="ECO:0000259" key="7">
    <source>
        <dbReference type="PROSITE" id="PS50850"/>
    </source>
</evidence>
<name>A0A2T4U2N1_9BACI</name>
<evidence type="ECO:0000256" key="2">
    <source>
        <dbReference type="ARBA" id="ARBA00022448"/>
    </source>
</evidence>
<sequence length="396" mass="43307">MLVWTFYNAYMPLILGDFIESAAIRGGIMGLDNLLAVLLIPVIGAWSDRINTRIGNRLPFLVVGMPVAALFFMLIPYGAMVTLWVLLVVDIIFLFAMTIYRAPVIALMPDHTPPEKRSSANGIINFMGGVGAIIALFGLSALYGIDRTYPFIAAGLLLLLSFLLLYITVDRNPPYAEVAGDELSGLQESGSSFWKSLARLKDPEFRGHLFILTAIFIYFIGYSGVEAQFTIYAVEFLGMDESSAGFTLGFFSLSFVLFAIPAGLIGNRWGKAPVMLIGLVMLPLVFITIPSAPMLSQAIPGLDATLLLQMLLLLGGVFWAFINVQAYPLVADLGGKKKIGYFTGLYYLFSMASSIVAPGFLGLLMDVFTHPALEYCDQIEPLVRSFEPAFAEHRAT</sequence>
<dbReference type="AlphaFoldDB" id="A0A2T4U2N1"/>
<evidence type="ECO:0000256" key="5">
    <source>
        <dbReference type="ARBA" id="ARBA00023136"/>
    </source>
</evidence>
<dbReference type="SUPFAM" id="SSF103473">
    <property type="entry name" value="MFS general substrate transporter"/>
    <property type="match status" value="1"/>
</dbReference>
<dbReference type="EMBL" id="PZJJ01000041">
    <property type="protein sequence ID" value="PTL37615.1"/>
    <property type="molecule type" value="Genomic_DNA"/>
</dbReference>
<feature type="transmembrane region" description="Helical" evidence="6">
    <location>
        <begin position="22"/>
        <end position="46"/>
    </location>
</feature>
<feature type="transmembrane region" description="Helical" evidence="6">
    <location>
        <begin position="83"/>
        <end position="102"/>
    </location>
</feature>
<feature type="transmembrane region" description="Helical" evidence="6">
    <location>
        <begin position="205"/>
        <end position="225"/>
    </location>
</feature>
<dbReference type="OrthoDB" id="7584869at2"/>
<dbReference type="PANTHER" id="PTHR23528:SF1">
    <property type="entry name" value="MAJOR FACILITATOR SUPERFAMILY (MFS) PROFILE DOMAIN-CONTAINING PROTEIN"/>
    <property type="match status" value="1"/>
</dbReference>
<evidence type="ECO:0000256" key="1">
    <source>
        <dbReference type="ARBA" id="ARBA00004651"/>
    </source>
</evidence>
<evidence type="ECO:0000256" key="6">
    <source>
        <dbReference type="SAM" id="Phobius"/>
    </source>
</evidence>
<organism evidence="8 9">
    <name type="scientific">Alkalicoccus saliphilus</name>
    <dbReference type="NCBI Taxonomy" id="200989"/>
    <lineage>
        <taxon>Bacteria</taxon>
        <taxon>Bacillati</taxon>
        <taxon>Bacillota</taxon>
        <taxon>Bacilli</taxon>
        <taxon>Bacillales</taxon>
        <taxon>Bacillaceae</taxon>
        <taxon>Alkalicoccus</taxon>
    </lineage>
</organism>
<comment type="caution">
    <text evidence="8">The sequence shown here is derived from an EMBL/GenBank/DDBJ whole genome shotgun (WGS) entry which is preliminary data.</text>
</comment>
<comment type="subcellular location">
    <subcellularLocation>
        <location evidence="1">Cell membrane</location>
        <topology evidence="1">Multi-pass membrane protein</topology>
    </subcellularLocation>
</comment>
<accession>A0A2T4U2N1</accession>
<dbReference type="Pfam" id="PF07690">
    <property type="entry name" value="MFS_1"/>
    <property type="match status" value="1"/>
</dbReference>
<dbReference type="PROSITE" id="PS50850">
    <property type="entry name" value="MFS"/>
    <property type="match status" value="1"/>
</dbReference>
<feature type="transmembrane region" description="Helical" evidence="6">
    <location>
        <begin position="304"/>
        <end position="324"/>
    </location>
</feature>
<keyword evidence="4 6" id="KW-1133">Transmembrane helix</keyword>
<dbReference type="Proteomes" id="UP000240509">
    <property type="component" value="Unassembled WGS sequence"/>
</dbReference>
<keyword evidence="5 6" id="KW-0472">Membrane</keyword>
<dbReference type="InterPro" id="IPR020846">
    <property type="entry name" value="MFS_dom"/>
</dbReference>
<keyword evidence="3 6" id="KW-0812">Transmembrane</keyword>
<reference evidence="8 9" key="1">
    <citation type="submission" date="2018-03" db="EMBL/GenBank/DDBJ databases">
        <title>Alkalicoccus saliphilus sp. nov., isolated from a mineral pool.</title>
        <authorList>
            <person name="Zhao B."/>
        </authorList>
    </citation>
    <scope>NUCLEOTIDE SEQUENCE [LARGE SCALE GENOMIC DNA]</scope>
    <source>
        <strain evidence="8 9">6AG</strain>
    </source>
</reference>
<feature type="domain" description="Major facilitator superfamily (MFS) profile" evidence="7">
    <location>
        <begin position="1"/>
        <end position="396"/>
    </location>
</feature>
<feature type="transmembrane region" description="Helical" evidence="6">
    <location>
        <begin position="58"/>
        <end position="77"/>
    </location>
</feature>
<dbReference type="GO" id="GO:0022857">
    <property type="term" value="F:transmembrane transporter activity"/>
    <property type="evidence" value="ECO:0007669"/>
    <property type="project" value="InterPro"/>
</dbReference>
<dbReference type="InterPro" id="IPR036259">
    <property type="entry name" value="MFS_trans_sf"/>
</dbReference>
<keyword evidence="9" id="KW-1185">Reference proteome</keyword>
<feature type="transmembrane region" description="Helical" evidence="6">
    <location>
        <begin position="272"/>
        <end position="292"/>
    </location>
</feature>
<keyword evidence="2" id="KW-0813">Transport</keyword>
<evidence type="ECO:0000313" key="9">
    <source>
        <dbReference type="Proteomes" id="UP000240509"/>
    </source>
</evidence>
<dbReference type="GO" id="GO:0005886">
    <property type="term" value="C:plasma membrane"/>
    <property type="evidence" value="ECO:0007669"/>
    <property type="project" value="UniProtKB-SubCell"/>
</dbReference>
<feature type="transmembrane region" description="Helical" evidence="6">
    <location>
        <begin position="345"/>
        <end position="365"/>
    </location>
</feature>
<feature type="transmembrane region" description="Helical" evidence="6">
    <location>
        <begin position="123"/>
        <end position="145"/>
    </location>
</feature>
<evidence type="ECO:0000313" key="8">
    <source>
        <dbReference type="EMBL" id="PTL37615.1"/>
    </source>
</evidence>
<gene>
    <name evidence="8" type="ORF">C6Y45_15585</name>
</gene>
<feature type="transmembrane region" description="Helical" evidence="6">
    <location>
        <begin position="245"/>
        <end position="265"/>
    </location>
</feature>
<dbReference type="PANTHER" id="PTHR23528">
    <property type="match status" value="1"/>
</dbReference>
<evidence type="ECO:0000256" key="4">
    <source>
        <dbReference type="ARBA" id="ARBA00022989"/>
    </source>
</evidence>